<feature type="transmembrane region" description="Helical" evidence="2">
    <location>
        <begin position="57"/>
        <end position="82"/>
    </location>
</feature>
<proteinExistence type="predicted"/>
<keyword evidence="2" id="KW-0472">Membrane</keyword>
<evidence type="ECO:0000313" key="4">
    <source>
        <dbReference type="Proteomes" id="UP001148786"/>
    </source>
</evidence>
<keyword evidence="2" id="KW-1133">Transmembrane helix</keyword>
<feature type="region of interest" description="Disordered" evidence="1">
    <location>
        <begin position="222"/>
        <end position="253"/>
    </location>
</feature>
<sequence>MAALGYLTGETIQHTTNFANCRLANQVLSGFFIAAKASTALLFYFRLSQVYHGCKVTIVLFAVWWMATVVCHGLTLVSATSINIGQTRLCIKVIQDARIQASIWAALSYDTLVFLAILYKFLMQALIPGTECHFTEIFFQQSQLSYLCAVVLDIAALAVYFGAHATSPSLRLILMAPNVAIVNIMACRVYRLTKFGVRKIRGPFIGGTDPTGDNFTFKVPTTQQETSNSDLGGLSGGARTLRPTSGGGHGIDENGVEVKIELVKDDRSDSSVRYGQAF</sequence>
<feature type="transmembrane region" description="Helical" evidence="2">
    <location>
        <begin position="169"/>
        <end position="190"/>
    </location>
</feature>
<accession>A0A9W8K4Q5</accession>
<evidence type="ECO:0000256" key="1">
    <source>
        <dbReference type="SAM" id="MobiDB-lite"/>
    </source>
</evidence>
<feature type="transmembrane region" description="Helical" evidence="2">
    <location>
        <begin position="27"/>
        <end position="45"/>
    </location>
</feature>
<reference evidence="3" key="1">
    <citation type="submission" date="2022-07" db="EMBL/GenBank/DDBJ databases">
        <title>Genome Sequence of Agrocybe chaxingu.</title>
        <authorList>
            <person name="Buettner E."/>
        </authorList>
    </citation>
    <scope>NUCLEOTIDE SEQUENCE</scope>
    <source>
        <strain evidence="3">MP-N11</strain>
    </source>
</reference>
<feature type="transmembrane region" description="Helical" evidence="2">
    <location>
        <begin position="144"/>
        <end position="163"/>
    </location>
</feature>
<dbReference type="EMBL" id="JANKHO010000243">
    <property type="protein sequence ID" value="KAJ3512672.1"/>
    <property type="molecule type" value="Genomic_DNA"/>
</dbReference>
<gene>
    <name evidence="3" type="ORF">NLJ89_g3396</name>
</gene>
<evidence type="ECO:0000256" key="2">
    <source>
        <dbReference type="SAM" id="Phobius"/>
    </source>
</evidence>
<dbReference type="Proteomes" id="UP001148786">
    <property type="component" value="Unassembled WGS sequence"/>
</dbReference>
<organism evidence="3 4">
    <name type="scientific">Agrocybe chaxingu</name>
    <dbReference type="NCBI Taxonomy" id="84603"/>
    <lineage>
        <taxon>Eukaryota</taxon>
        <taxon>Fungi</taxon>
        <taxon>Dikarya</taxon>
        <taxon>Basidiomycota</taxon>
        <taxon>Agaricomycotina</taxon>
        <taxon>Agaricomycetes</taxon>
        <taxon>Agaricomycetidae</taxon>
        <taxon>Agaricales</taxon>
        <taxon>Agaricineae</taxon>
        <taxon>Strophariaceae</taxon>
        <taxon>Agrocybe</taxon>
    </lineage>
</organism>
<keyword evidence="4" id="KW-1185">Reference proteome</keyword>
<protein>
    <submittedName>
        <fullName evidence="3">Uncharacterized protein</fullName>
    </submittedName>
</protein>
<dbReference type="AlphaFoldDB" id="A0A9W8K4Q5"/>
<feature type="transmembrane region" description="Helical" evidence="2">
    <location>
        <begin position="102"/>
        <end position="123"/>
    </location>
</feature>
<dbReference type="OrthoDB" id="10320576at2759"/>
<name>A0A9W8K4Q5_9AGAR</name>
<keyword evidence="2" id="KW-0812">Transmembrane</keyword>
<evidence type="ECO:0000313" key="3">
    <source>
        <dbReference type="EMBL" id="KAJ3512672.1"/>
    </source>
</evidence>
<comment type="caution">
    <text evidence="3">The sequence shown here is derived from an EMBL/GenBank/DDBJ whole genome shotgun (WGS) entry which is preliminary data.</text>
</comment>